<dbReference type="KEGG" id="cyc:PCC7424_3254"/>
<dbReference type="Pfam" id="PF00781">
    <property type="entry name" value="DAGK_cat"/>
    <property type="match status" value="1"/>
</dbReference>
<accession>B7KCV3</accession>
<dbReference type="GO" id="GO:0005524">
    <property type="term" value="F:ATP binding"/>
    <property type="evidence" value="ECO:0007669"/>
    <property type="project" value="UniProtKB-KW"/>
</dbReference>
<keyword evidence="7 14" id="KW-0418">Kinase</keyword>
<dbReference type="AlphaFoldDB" id="B7KCV3"/>
<dbReference type="InterPro" id="IPR017438">
    <property type="entry name" value="ATP-NAD_kinase_N"/>
</dbReference>
<feature type="domain" description="DAGKc" evidence="13">
    <location>
        <begin position="1"/>
        <end position="127"/>
    </location>
</feature>
<dbReference type="NCBIfam" id="NF009604">
    <property type="entry name" value="PRK13057.1"/>
    <property type="match status" value="1"/>
</dbReference>
<keyword evidence="15" id="KW-1185">Reference proteome</keyword>
<dbReference type="OrthoDB" id="142078at2"/>
<keyword evidence="9" id="KW-0460">Magnesium</keyword>
<comment type="cofactor">
    <cofactor evidence="1">
        <name>Mg(2+)</name>
        <dbReference type="ChEBI" id="CHEBI:18420"/>
    </cofactor>
</comment>
<dbReference type="PANTHER" id="PTHR12358">
    <property type="entry name" value="SPHINGOSINE KINASE"/>
    <property type="match status" value="1"/>
</dbReference>
<dbReference type="PROSITE" id="PS50146">
    <property type="entry name" value="DAGK"/>
    <property type="match status" value="1"/>
</dbReference>
<evidence type="ECO:0000313" key="15">
    <source>
        <dbReference type="Proteomes" id="UP000002384"/>
    </source>
</evidence>
<dbReference type="eggNOG" id="COG1597">
    <property type="taxonomic scope" value="Bacteria"/>
</dbReference>
<dbReference type="InterPro" id="IPR001206">
    <property type="entry name" value="Diacylglycerol_kinase_cat_dom"/>
</dbReference>
<sequence>MTKRALLMVNRHARKGQKSLAMAVDILNDLDFELITVPIKNPQQLAESVRKHGSRVDLVIVGGGDGTLNAVVDSLVEQQLPLGILPLGTANDLARTLAIPLSIPQACKVIAAGHQKSIDLGWVNGKYFFNVASVGLSVNITQKLTRGAKRRWGILAYGFTALQVLSQSHALRAEIRLNNESIAVKTVQIAIGNGSYYGGGMKVAEGATIDDQWLDLYSLELKSWWQIFPLLWRFPQGQHGLLPWVRTLKSREIELYTDKPYDINTDGELTACTPATFRVIPHALSVFVPEFKQEVNLEYN</sequence>
<dbReference type="InterPro" id="IPR016064">
    <property type="entry name" value="NAD/diacylglycerol_kinase_sf"/>
</dbReference>
<name>B7KCV3_GLOC7</name>
<evidence type="ECO:0000256" key="3">
    <source>
        <dbReference type="ARBA" id="ARBA00022516"/>
    </source>
</evidence>
<dbReference type="HOGENOM" id="CLU_045532_1_3_3"/>
<keyword evidence="12" id="KW-1208">Phospholipid metabolism</keyword>
<dbReference type="GO" id="GO:0005886">
    <property type="term" value="C:plasma membrane"/>
    <property type="evidence" value="ECO:0007669"/>
    <property type="project" value="TreeGrafter"/>
</dbReference>
<evidence type="ECO:0000256" key="10">
    <source>
        <dbReference type="ARBA" id="ARBA00023098"/>
    </source>
</evidence>
<proteinExistence type="inferred from homology"/>
<dbReference type="InterPro" id="IPR005218">
    <property type="entry name" value="Diacylglycerol/lipid_kinase"/>
</dbReference>
<dbReference type="PANTHER" id="PTHR12358:SF106">
    <property type="entry name" value="LIPID KINASE YEGS"/>
    <property type="match status" value="1"/>
</dbReference>
<evidence type="ECO:0000256" key="1">
    <source>
        <dbReference type="ARBA" id="ARBA00001946"/>
    </source>
</evidence>
<keyword evidence="5" id="KW-0479">Metal-binding</keyword>
<dbReference type="Proteomes" id="UP000002384">
    <property type="component" value="Chromosome"/>
</dbReference>
<comment type="similarity">
    <text evidence="2">Belongs to the diacylglycerol/lipid kinase family.</text>
</comment>
<keyword evidence="10" id="KW-0443">Lipid metabolism</keyword>
<dbReference type="GO" id="GO:0008654">
    <property type="term" value="P:phospholipid biosynthetic process"/>
    <property type="evidence" value="ECO:0007669"/>
    <property type="project" value="UniProtKB-KW"/>
</dbReference>
<keyword evidence="4" id="KW-0808">Transferase</keyword>
<dbReference type="STRING" id="65393.PCC7424_3254"/>
<evidence type="ECO:0000256" key="8">
    <source>
        <dbReference type="ARBA" id="ARBA00022840"/>
    </source>
</evidence>
<keyword evidence="8" id="KW-0067">ATP-binding</keyword>
<evidence type="ECO:0000256" key="2">
    <source>
        <dbReference type="ARBA" id="ARBA00005983"/>
    </source>
</evidence>
<dbReference type="SMART" id="SM00046">
    <property type="entry name" value="DAGKc"/>
    <property type="match status" value="1"/>
</dbReference>
<dbReference type="SUPFAM" id="SSF111331">
    <property type="entry name" value="NAD kinase/diacylglycerol kinase-like"/>
    <property type="match status" value="1"/>
</dbReference>
<evidence type="ECO:0000259" key="13">
    <source>
        <dbReference type="PROSITE" id="PS50146"/>
    </source>
</evidence>
<evidence type="ECO:0000256" key="7">
    <source>
        <dbReference type="ARBA" id="ARBA00022777"/>
    </source>
</evidence>
<evidence type="ECO:0000256" key="11">
    <source>
        <dbReference type="ARBA" id="ARBA00023209"/>
    </source>
</evidence>
<protein>
    <submittedName>
        <fullName evidence="14">Diacylglycerol kinase catalytic region</fullName>
    </submittedName>
</protein>
<dbReference type="NCBIfam" id="TIGR00147">
    <property type="entry name" value="YegS/Rv2252/BmrU family lipid kinase"/>
    <property type="match status" value="1"/>
</dbReference>
<dbReference type="EMBL" id="CP001291">
    <property type="protein sequence ID" value="ACK71654.1"/>
    <property type="molecule type" value="Genomic_DNA"/>
</dbReference>
<dbReference type="InterPro" id="IPR050187">
    <property type="entry name" value="Lipid_Phosphate_FormReg"/>
</dbReference>
<keyword evidence="3" id="KW-0444">Lipid biosynthesis</keyword>
<dbReference type="Gene3D" id="3.40.50.10330">
    <property type="entry name" value="Probable inorganic polyphosphate/atp-NAD kinase, domain 1"/>
    <property type="match status" value="1"/>
</dbReference>
<evidence type="ECO:0000313" key="14">
    <source>
        <dbReference type="EMBL" id="ACK71654.1"/>
    </source>
</evidence>
<evidence type="ECO:0000256" key="5">
    <source>
        <dbReference type="ARBA" id="ARBA00022723"/>
    </source>
</evidence>
<reference evidence="15" key="1">
    <citation type="journal article" date="2011" name="MBio">
        <title>Novel metabolic attributes of the genus Cyanothece, comprising a group of unicellular nitrogen-fixing Cyanobacteria.</title>
        <authorList>
            <person name="Bandyopadhyay A."/>
            <person name="Elvitigala T."/>
            <person name="Welsh E."/>
            <person name="Stockel J."/>
            <person name="Liberton M."/>
            <person name="Min H."/>
            <person name="Sherman L.A."/>
            <person name="Pakrasi H.B."/>
        </authorList>
    </citation>
    <scope>NUCLEOTIDE SEQUENCE [LARGE SCALE GENOMIC DNA]</scope>
    <source>
        <strain evidence="15">PCC 7424</strain>
    </source>
</reference>
<dbReference type="InterPro" id="IPR045540">
    <property type="entry name" value="YegS/DAGK_C"/>
</dbReference>
<dbReference type="Pfam" id="PF19279">
    <property type="entry name" value="YegS_C"/>
    <property type="match status" value="1"/>
</dbReference>
<evidence type="ECO:0000256" key="6">
    <source>
        <dbReference type="ARBA" id="ARBA00022741"/>
    </source>
</evidence>
<dbReference type="Gene3D" id="2.60.200.40">
    <property type="match status" value="1"/>
</dbReference>
<evidence type="ECO:0000256" key="9">
    <source>
        <dbReference type="ARBA" id="ARBA00022842"/>
    </source>
</evidence>
<dbReference type="GO" id="GO:0016301">
    <property type="term" value="F:kinase activity"/>
    <property type="evidence" value="ECO:0007669"/>
    <property type="project" value="UniProtKB-KW"/>
</dbReference>
<dbReference type="GO" id="GO:0046872">
    <property type="term" value="F:metal ion binding"/>
    <property type="evidence" value="ECO:0007669"/>
    <property type="project" value="UniProtKB-KW"/>
</dbReference>
<keyword evidence="6" id="KW-0547">Nucleotide-binding</keyword>
<organism evidence="14 15">
    <name type="scientific">Gloeothece citriformis (strain PCC 7424)</name>
    <name type="common">Cyanothece sp. (strain PCC 7424)</name>
    <dbReference type="NCBI Taxonomy" id="65393"/>
    <lineage>
        <taxon>Bacteria</taxon>
        <taxon>Bacillati</taxon>
        <taxon>Cyanobacteriota</taxon>
        <taxon>Cyanophyceae</taxon>
        <taxon>Oscillatoriophycideae</taxon>
        <taxon>Chroococcales</taxon>
        <taxon>Aphanothecaceae</taxon>
        <taxon>Gloeothece</taxon>
        <taxon>Gloeothece citriformis</taxon>
    </lineage>
</organism>
<gene>
    <name evidence="14" type="ordered locus">PCC7424_3254</name>
</gene>
<dbReference type="RefSeq" id="WP_015955250.1">
    <property type="nucleotide sequence ID" value="NC_011729.1"/>
</dbReference>
<keyword evidence="11" id="KW-0594">Phospholipid biosynthesis</keyword>
<evidence type="ECO:0000256" key="4">
    <source>
        <dbReference type="ARBA" id="ARBA00022679"/>
    </source>
</evidence>
<evidence type="ECO:0000256" key="12">
    <source>
        <dbReference type="ARBA" id="ARBA00023264"/>
    </source>
</evidence>